<keyword evidence="3" id="KW-1185">Reference proteome</keyword>
<protein>
    <submittedName>
        <fullName evidence="2">Uncharacterized protein</fullName>
    </submittedName>
</protein>
<dbReference type="EMBL" id="CM016552">
    <property type="protein sequence ID" value="TKW40324.1"/>
    <property type="molecule type" value="Genomic_DNA"/>
</dbReference>
<dbReference type="Gramene" id="TKW40324">
    <property type="protein sequence ID" value="TKW40324"/>
    <property type="gene ID" value="SEVIR_1G238201v2"/>
</dbReference>
<accession>A0A4U6WED4</accession>
<name>A0A4U6WED4_SETVI</name>
<sequence>MCTNAYWRTWQYQATTTSTAAAPVSVQEVEAALQNFQMAPTPTDGTDDTAGLHGVSAAPVSIQEVDAALQDLQMAPAPTDSTYGTAGPHGGAEGGATDINSRAATTRGQDNTVVSALFTRPEQVLQVSPTEVHDEDQNQQQQQKPIEAALQEFLAMF</sequence>
<feature type="region of interest" description="Disordered" evidence="1">
    <location>
        <begin position="76"/>
        <end position="107"/>
    </location>
</feature>
<dbReference type="AlphaFoldDB" id="A0A4U6WED4"/>
<evidence type="ECO:0000313" key="3">
    <source>
        <dbReference type="Proteomes" id="UP000298652"/>
    </source>
</evidence>
<organism evidence="2 3">
    <name type="scientific">Setaria viridis</name>
    <name type="common">Green bristlegrass</name>
    <name type="synonym">Setaria italica subsp. viridis</name>
    <dbReference type="NCBI Taxonomy" id="4556"/>
    <lineage>
        <taxon>Eukaryota</taxon>
        <taxon>Viridiplantae</taxon>
        <taxon>Streptophyta</taxon>
        <taxon>Embryophyta</taxon>
        <taxon>Tracheophyta</taxon>
        <taxon>Spermatophyta</taxon>
        <taxon>Magnoliopsida</taxon>
        <taxon>Liliopsida</taxon>
        <taxon>Poales</taxon>
        <taxon>Poaceae</taxon>
        <taxon>PACMAD clade</taxon>
        <taxon>Panicoideae</taxon>
        <taxon>Panicodae</taxon>
        <taxon>Paniceae</taxon>
        <taxon>Cenchrinae</taxon>
        <taxon>Setaria</taxon>
    </lineage>
</organism>
<gene>
    <name evidence="2" type="ORF">SEVIR_1G238201v2</name>
</gene>
<proteinExistence type="predicted"/>
<dbReference type="Proteomes" id="UP000298652">
    <property type="component" value="Chromosome 1"/>
</dbReference>
<reference evidence="2" key="1">
    <citation type="submission" date="2019-03" db="EMBL/GenBank/DDBJ databases">
        <title>WGS assembly of Setaria viridis.</title>
        <authorList>
            <person name="Huang P."/>
            <person name="Jenkins J."/>
            <person name="Grimwood J."/>
            <person name="Barry K."/>
            <person name="Healey A."/>
            <person name="Mamidi S."/>
            <person name="Sreedasyam A."/>
            <person name="Shu S."/>
            <person name="Feldman M."/>
            <person name="Wu J."/>
            <person name="Yu Y."/>
            <person name="Chen C."/>
            <person name="Johnson J."/>
            <person name="Rokhsar D."/>
            <person name="Baxter I."/>
            <person name="Schmutz J."/>
            <person name="Brutnell T."/>
            <person name="Kellogg E."/>
        </authorList>
    </citation>
    <scope>NUCLEOTIDE SEQUENCE [LARGE SCALE GENOMIC DNA]</scope>
</reference>
<evidence type="ECO:0000256" key="1">
    <source>
        <dbReference type="SAM" id="MobiDB-lite"/>
    </source>
</evidence>
<feature type="compositionally biased region" description="Polar residues" evidence="1">
    <location>
        <begin position="98"/>
        <end position="107"/>
    </location>
</feature>
<evidence type="ECO:0000313" key="2">
    <source>
        <dbReference type="EMBL" id="TKW40324.1"/>
    </source>
</evidence>